<name>X1QTY6_9ZZZZ</name>
<feature type="non-terminal residue" evidence="2">
    <location>
        <position position="517"/>
    </location>
</feature>
<dbReference type="EMBL" id="BARW01001069">
    <property type="protein sequence ID" value="GAI72012.1"/>
    <property type="molecule type" value="Genomic_DNA"/>
</dbReference>
<protein>
    <recommendedName>
        <fullName evidence="1">Helicase HerA central domain-containing protein</fullName>
    </recommendedName>
</protein>
<sequence length="517" mass="60769">MKMGNADKNWYSRINIFQGPTINIENNEVTNKENDSTWLKDYFSNFSCYGLEINTDKEFKWEYFFKVKSMQQANDLGEQFLFRLKTIFNGIDGEFYAKQINFKLSDTNIRELRFPKPPYLEKISIIKDLINIFHLSSKPVKIFIIWKKKKIPRELFKIRVKILKLKFLGSEKKKYLQSLWQDDLFRVRIFISTPSQISIDGLIKAITNTIRNGKKPAKLVKIKNKKYKKIVLFNFRKGYFITPSCIDFNIPENFPLFKPIPLKTENIKYFDIKKRESSNILVGNLILQGRKTKHKIFLDKNSFSQSVLIAGQQGTGKTYLLAQIVHEFYNKLPDIGILILNLGKGNQDHFYKLDTIIKFGSDNFRVPYFNESEYLKKNLQETATYLIAALGLKNIIEKNMSNVMNAFMDKFGSLPYSLKVLFLNLIKYFEENPYHDKFQTNAIRAIKNRVLSLLSNPILENSLQLFDNLKNPEWFVDWQNGKKIFLDLSSCTIYEKRLLTSAIFQLIRVYTPDRELV</sequence>
<feature type="domain" description="Helicase HerA central" evidence="1">
    <location>
        <begin position="282"/>
        <end position="340"/>
    </location>
</feature>
<evidence type="ECO:0000259" key="1">
    <source>
        <dbReference type="Pfam" id="PF01935"/>
    </source>
</evidence>
<evidence type="ECO:0000313" key="2">
    <source>
        <dbReference type="EMBL" id="GAI72012.1"/>
    </source>
</evidence>
<comment type="caution">
    <text evidence="2">The sequence shown here is derived from an EMBL/GenBank/DDBJ whole genome shotgun (WGS) entry which is preliminary data.</text>
</comment>
<dbReference type="Pfam" id="PF01935">
    <property type="entry name" value="DUF87"/>
    <property type="match status" value="1"/>
</dbReference>
<reference evidence="2" key="1">
    <citation type="journal article" date="2014" name="Front. Microbiol.">
        <title>High frequency of phylogenetically diverse reductive dehalogenase-homologous genes in deep subseafloor sedimentary metagenomes.</title>
        <authorList>
            <person name="Kawai M."/>
            <person name="Futagami T."/>
            <person name="Toyoda A."/>
            <person name="Takaki Y."/>
            <person name="Nishi S."/>
            <person name="Hori S."/>
            <person name="Arai W."/>
            <person name="Tsubouchi T."/>
            <person name="Morono Y."/>
            <person name="Uchiyama I."/>
            <person name="Ito T."/>
            <person name="Fujiyama A."/>
            <person name="Inagaki F."/>
            <person name="Takami H."/>
        </authorList>
    </citation>
    <scope>NUCLEOTIDE SEQUENCE</scope>
    <source>
        <strain evidence="2">Expedition CK06-06</strain>
    </source>
</reference>
<accession>X1QTY6</accession>
<dbReference type="InterPro" id="IPR002789">
    <property type="entry name" value="HerA_central"/>
</dbReference>
<gene>
    <name evidence="2" type="ORF">S12H4_03704</name>
</gene>
<dbReference type="SUPFAM" id="SSF52540">
    <property type="entry name" value="P-loop containing nucleoside triphosphate hydrolases"/>
    <property type="match status" value="1"/>
</dbReference>
<dbReference type="Gene3D" id="3.40.50.300">
    <property type="entry name" value="P-loop containing nucleotide triphosphate hydrolases"/>
    <property type="match status" value="1"/>
</dbReference>
<dbReference type="InterPro" id="IPR027417">
    <property type="entry name" value="P-loop_NTPase"/>
</dbReference>
<proteinExistence type="predicted"/>
<organism evidence="2">
    <name type="scientific">marine sediment metagenome</name>
    <dbReference type="NCBI Taxonomy" id="412755"/>
    <lineage>
        <taxon>unclassified sequences</taxon>
        <taxon>metagenomes</taxon>
        <taxon>ecological metagenomes</taxon>
    </lineage>
</organism>
<dbReference type="AlphaFoldDB" id="X1QTY6"/>